<evidence type="ECO:0008006" key="3">
    <source>
        <dbReference type="Google" id="ProtNLM"/>
    </source>
</evidence>
<accession>A0A172U076</accession>
<dbReference type="Pfam" id="PF12741">
    <property type="entry name" value="SusD-like"/>
    <property type="match status" value="1"/>
</dbReference>
<dbReference type="InterPro" id="IPR024302">
    <property type="entry name" value="SusD-like"/>
</dbReference>
<dbReference type="PATRIC" id="fig|1492898.3.peg.4611"/>
<reference evidence="2" key="1">
    <citation type="submission" date="2015-01" db="EMBL/GenBank/DDBJ databases">
        <title>Flavisolibacter sp./LCS9/ whole genome sequencing.</title>
        <authorList>
            <person name="Kim M.K."/>
            <person name="Srinivasan S."/>
            <person name="Lee J.-J."/>
        </authorList>
    </citation>
    <scope>NUCLEOTIDE SEQUENCE [LARGE SCALE GENOMIC DNA]</scope>
    <source>
        <strain evidence="2">LCS9</strain>
    </source>
</reference>
<dbReference type="InterPro" id="IPR011990">
    <property type="entry name" value="TPR-like_helical_dom_sf"/>
</dbReference>
<dbReference type="Pfam" id="PF12771">
    <property type="entry name" value="SusD-like_2"/>
    <property type="match status" value="1"/>
</dbReference>
<dbReference type="KEGG" id="fla:SY85_21260"/>
<protein>
    <recommendedName>
        <fullName evidence="3">Starch-binding protein</fullName>
    </recommendedName>
</protein>
<dbReference type="SUPFAM" id="SSF48452">
    <property type="entry name" value="TPR-like"/>
    <property type="match status" value="1"/>
</dbReference>
<dbReference type="STRING" id="1492898.SY85_21260"/>
<dbReference type="Proteomes" id="UP000077177">
    <property type="component" value="Chromosome"/>
</dbReference>
<gene>
    <name evidence="1" type="ORF">SY85_21260</name>
</gene>
<dbReference type="Gene3D" id="1.25.40.390">
    <property type="match status" value="1"/>
</dbReference>
<organism evidence="1 2">
    <name type="scientific">Flavisolibacter tropicus</name>
    <dbReference type="NCBI Taxonomy" id="1492898"/>
    <lineage>
        <taxon>Bacteria</taxon>
        <taxon>Pseudomonadati</taxon>
        <taxon>Bacteroidota</taxon>
        <taxon>Chitinophagia</taxon>
        <taxon>Chitinophagales</taxon>
        <taxon>Chitinophagaceae</taxon>
        <taxon>Flavisolibacter</taxon>
    </lineage>
</organism>
<keyword evidence="2" id="KW-1185">Reference proteome</keyword>
<reference evidence="1 2" key="2">
    <citation type="journal article" date="2016" name="Int. J. Syst. Evol. Microbiol.">
        <title>Flavisolibacter tropicus sp. nov., isolated from tropical soil.</title>
        <authorList>
            <person name="Lee J.J."/>
            <person name="Kang M.S."/>
            <person name="Kim G.S."/>
            <person name="Lee C.S."/>
            <person name="Lim S."/>
            <person name="Lee J."/>
            <person name="Roh S.H."/>
            <person name="Kang H."/>
            <person name="Ha J.M."/>
            <person name="Bae S."/>
            <person name="Jung H.Y."/>
            <person name="Kim M.K."/>
        </authorList>
    </citation>
    <scope>NUCLEOTIDE SEQUENCE [LARGE SCALE GENOMIC DNA]</scope>
    <source>
        <strain evidence="1 2">LCS9</strain>
    </source>
</reference>
<dbReference type="RefSeq" id="WP_066407434.1">
    <property type="nucleotide sequence ID" value="NZ_CP011390.1"/>
</dbReference>
<sequence>MKKLKNILIAGAVIVALPSCKKYLDINENPNDPTSSTPELVLPQAITRTANTVPTFNFYGAQTVGYLANGGGVSGWGSIISYNYTTADFAGLWNTTYDILEDFQYVINNTEGKETYAYHNAAAKIMKAYNFELLVDTYNDVPYTEAFNGTKNLLPKYDKAQDIYKDLAVQLDAAIAQIKAAQAQTDDSKKPTALASGSDPLFKGDVNKWKQFANTLKLRLVVRGSGKVSFANTTFDAAGFLTDDAIVNPGYTKIDGKQNPLWDYFAYTAASAAVTRGGQYVPTPFILSFYDGNKVLDTVRGKLTYKEWSGTNGTSTPTNQLGSQATNAAKGATPNSWILAANATSSARGIFKAADAGQPIMLAAESYFLQAEADVRTITSNNAKANFNKGLEASFRYLMKDAAGNVLAAAAAADSAVVATTKYVTANSSNYLVNFDAATTNQEKIEAIITQKYIALNMILSHEAWNEYRRTGYPKIVAGSANSRLTFASTVSQSTNTEKLPTRLLYPESEFRYNQNNVPKGINAFTSKIFWAL</sequence>
<dbReference type="AlphaFoldDB" id="A0A172U076"/>
<dbReference type="EMBL" id="CP011390">
    <property type="protein sequence ID" value="ANE52632.1"/>
    <property type="molecule type" value="Genomic_DNA"/>
</dbReference>
<dbReference type="InterPro" id="IPR041662">
    <property type="entry name" value="SusD-like_2"/>
</dbReference>
<proteinExistence type="predicted"/>
<evidence type="ECO:0000313" key="1">
    <source>
        <dbReference type="EMBL" id="ANE52632.1"/>
    </source>
</evidence>
<evidence type="ECO:0000313" key="2">
    <source>
        <dbReference type="Proteomes" id="UP000077177"/>
    </source>
</evidence>
<dbReference type="OrthoDB" id="614457at2"/>
<name>A0A172U076_9BACT</name>